<sequence>LRQLFIPFLSATFLSSSDYELLRDEMYYLHKPHRITTALISILAAVLPGLGCFILLFYTFLFQQETLAKFTIPGCPNATSVLPPVSYAIGVWEPQRLLWQAIMLFHFPARVLMGYIFYQCFDWQPLKRITGISTAVESLSLLAVSVIHINAHFLIHAFFFGLWLLFFNLNILFQTIMLRKHDILRRKRFRRSFSIKIILFPISVIASLSTAFSYPYATSTCNSTSISFLLPSHSSLNFLVYVIFCISEYLLVAINSFYYSMVVYEFNSEWVEVRVSSHGLKEFSPSQPSSSDLSQSTID</sequence>
<evidence type="ECO:0000313" key="4">
    <source>
        <dbReference type="EMBL" id="GMR36858.1"/>
    </source>
</evidence>
<feature type="transmembrane region" description="Helical" evidence="2">
    <location>
        <begin position="153"/>
        <end position="173"/>
    </location>
</feature>
<comment type="caution">
    <text evidence="4">The sequence shown here is derived from an EMBL/GenBank/DDBJ whole genome shotgun (WGS) entry which is preliminary data.</text>
</comment>
<keyword evidence="2" id="KW-1133">Transmembrane helix</keyword>
<feature type="region of interest" description="Disordered" evidence="1">
    <location>
        <begin position="280"/>
        <end position="299"/>
    </location>
</feature>
<evidence type="ECO:0000259" key="3">
    <source>
        <dbReference type="Pfam" id="PF10277"/>
    </source>
</evidence>
<dbReference type="Pfam" id="PF10277">
    <property type="entry name" value="Frag1"/>
    <property type="match status" value="1"/>
</dbReference>
<dbReference type="AlphaFoldDB" id="A0AAN5C4E3"/>
<feature type="non-terminal residue" evidence="4">
    <location>
        <position position="1"/>
    </location>
</feature>
<keyword evidence="2" id="KW-0812">Transmembrane</keyword>
<feature type="domain" description="CWH43-like N-terminal" evidence="3">
    <location>
        <begin position="43"/>
        <end position="267"/>
    </location>
</feature>
<feature type="transmembrane region" description="Helical" evidence="2">
    <location>
        <begin position="97"/>
        <end position="117"/>
    </location>
</feature>
<dbReference type="EMBL" id="BTRK01000002">
    <property type="protein sequence ID" value="GMR36858.1"/>
    <property type="molecule type" value="Genomic_DNA"/>
</dbReference>
<feature type="compositionally biased region" description="Low complexity" evidence="1">
    <location>
        <begin position="284"/>
        <end position="299"/>
    </location>
</feature>
<evidence type="ECO:0000256" key="1">
    <source>
        <dbReference type="SAM" id="MobiDB-lite"/>
    </source>
</evidence>
<evidence type="ECO:0000256" key="2">
    <source>
        <dbReference type="SAM" id="Phobius"/>
    </source>
</evidence>
<name>A0AAN5C4E3_9BILA</name>
<feature type="transmembrane region" description="Helical" evidence="2">
    <location>
        <begin position="193"/>
        <end position="216"/>
    </location>
</feature>
<dbReference type="GO" id="GO:0005789">
    <property type="term" value="C:endoplasmic reticulum membrane"/>
    <property type="evidence" value="ECO:0007669"/>
    <property type="project" value="TreeGrafter"/>
</dbReference>
<reference evidence="5" key="1">
    <citation type="submission" date="2022-10" db="EMBL/GenBank/DDBJ databases">
        <title>Genome assembly of Pristionchus species.</title>
        <authorList>
            <person name="Yoshida K."/>
            <person name="Sommer R.J."/>
        </authorList>
    </citation>
    <scope>NUCLEOTIDE SEQUENCE [LARGE SCALE GENOMIC DNA]</scope>
    <source>
        <strain evidence="5">RS5460</strain>
    </source>
</reference>
<dbReference type="GO" id="GO:0000139">
    <property type="term" value="C:Golgi membrane"/>
    <property type="evidence" value="ECO:0007669"/>
    <property type="project" value="InterPro"/>
</dbReference>
<dbReference type="GO" id="GO:0006506">
    <property type="term" value="P:GPI anchor biosynthetic process"/>
    <property type="evidence" value="ECO:0007669"/>
    <property type="project" value="TreeGrafter"/>
</dbReference>
<accession>A0AAN5C4E3</accession>
<feature type="transmembrane region" description="Helical" evidence="2">
    <location>
        <begin position="35"/>
        <end position="61"/>
    </location>
</feature>
<evidence type="ECO:0000313" key="5">
    <source>
        <dbReference type="Proteomes" id="UP001328107"/>
    </source>
</evidence>
<dbReference type="InterPro" id="IPR039545">
    <property type="entry name" value="PGAP2"/>
</dbReference>
<dbReference type="InterPro" id="IPR019402">
    <property type="entry name" value="CWH43_N"/>
</dbReference>
<dbReference type="PANTHER" id="PTHR12892">
    <property type="entry name" value="FGF RECEPTOR ACTIVATING PROTEIN 1"/>
    <property type="match status" value="1"/>
</dbReference>
<dbReference type="PANTHER" id="PTHR12892:SF15">
    <property type="entry name" value="POST-GPI ATTACHMENT TO PROTEINS FACTOR 2-LIKE"/>
    <property type="match status" value="1"/>
</dbReference>
<protein>
    <recommendedName>
        <fullName evidence="3">CWH43-like N-terminal domain-containing protein</fullName>
    </recommendedName>
</protein>
<proteinExistence type="predicted"/>
<dbReference type="Proteomes" id="UP001328107">
    <property type="component" value="Unassembled WGS sequence"/>
</dbReference>
<gene>
    <name evidence="4" type="ORF">PMAYCL1PPCAC_07053</name>
</gene>
<keyword evidence="2" id="KW-0472">Membrane</keyword>
<organism evidence="4 5">
    <name type="scientific">Pristionchus mayeri</name>
    <dbReference type="NCBI Taxonomy" id="1317129"/>
    <lineage>
        <taxon>Eukaryota</taxon>
        <taxon>Metazoa</taxon>
        <taxon>Ecdysozoa</taxon>
        <taxon>Nematoda</taxon>
        <taxon>Chromadorea</taxon>
        <taxon>Rhabditida</taxon>
        <taxon>Rhabditina</taxon>
        <taxon>Diplogasteromorpha</taxon>
        <taxon>Diplogasteroidea</taxon>
        <taxon>Neodiplogasteridae</taxon>
        <taxon>Pristionchus</taxon>
    </lineage>
</organism>
<keyword evidence="5" id="KW-1185">Reference proteome</keyword>
<feature type="transmembrane region" description="Helical" evidence="2">
    <location>
        <begin position="236"/>
        <end position="258"/>
    </location>
</feature>